<dbReference type="KEGG" id="ccro:CMC5_011490"/>
<reference evidence="1 2" key="1">
    <citation type="submission" date="2015-07" db="EMBL/GenBank/DDBJ databases">
        <title>Genome analysis of myxobacterium Chondromyces crocatus Cm c5 reveals a high potential for natural compound synthesis and the genetic basis for the loss of fruiting body formation.</title>
        <authorList>
            <person name="Zaburannyi N."/>
            <person name="Bunk B."/>
            <person name="Maier J."/>
            <person name="Overmann J."/>
            <person name="Mueller R."/>
        </authorList>
    </citation>
    <scope>NUCLEOTIDE SEQUENCE [LARGE SCALE GENOMIC DNA]</scope>
    <source>
        <strain evidence="1 2">Cm c5</strain>
    </source>
</reference>
<organism evidence="1 2">
    <name type="scientific">Chondromyces crocatus</name>
    <dbReference type="NCBI Taxonomy" id="52"/>
    <lineage>
        <taxon>Bacteria</taxon>
        <taxon>Pseudomonadati</taxon>
        <taxon>Myxococcota</taxon>
        <taxon>Polyangia</taxon>
        <taxon>Polyangiales</taxon>
        <taxon>Polyangiaceae</taxon>
        <taxon>Chondromyces</taxon>
    </lineage>
</organism>
<proteinExistence type="predicted"/>
<evidence type="ECO:0000313" key="2">
    <source>
        <dbReference type="Proteomes" id="UP000067626"/>
    </source>
</evidence>
<evidence type="ECO:0000313" key="1">
    <source>
        <dbReference type="EMBL" id="AKT37023.1"/>
    </source>
</evidence>
<name>A0A0K1E8W7_CHOCO</name>
<gene>
    <name evidence="1" type="ORF">CMC5_011490</name>
</gene>
<dbReference type="RefSeq" id="WP_050429449.1">
    <property type="nucleotide sequence ID" value="NZ_CP012159.1"/>
</dbReference>
<keyword evidence="2" id="KW-1185">Reference proteome</keyword>
<dbReference type="STRING" id="52.CMC5_011490"/>
<sequence length="145" mass="15835">MAPRADLAGDVKAYAALAVALASPSANRAAILSAHGLDEAGWEALDDAWQARIAEEDEEDEAGIPRLMAAYADAFVQAQRARAKTVLSFERFIEVARVLQRTDDAPKALARMGLTLADVMASQHHWTARMMEDDALATQFRHAMR</sequence>
<protein>
    <submittedName>
        <fullName evidence="1">Uncharacterized protein</fullName>
    </submittedName>
</protein>
<dbReference type="Proteomes" id="UP000067626">
    <property type="component" value="Chromosome"/>
</dbReference>
<accession>A0A0K1E8W7</accession>
<dbReference type="EMBL" id="CP012159">
    <property type="protein sequence ID" value="AKT37023.1"/>
    <property type="molecule type" value="Genomic_DNA"/>
</dbReference>
<dbReference type="AlphaFoldDB" id="A0A0K1E8W7"/>
<dbReference type="OrthoDB" id="5520273at2"/>